<reference evidence="3" key="1">
    <citation type="submission" date="2022-05" db="EMBL/GenBank/DDBJ databases">
        <title>Comparative Genomics of Spacecraft Associated Microbes.</title>
        <authorList>
            <person name="Tran M.T."/>
            <person name="Wright A."/>
            <person name="Seuylemezian A."/>
            <person name="Eisen J."/>
            <person name="Coil D."/>
        </authorList>
    </citation>
    <scope>NUCLEOTIDE SEQUENCE</scope>
    <source>
        <strain evidence="3">214.1.1</strain>
    </source>
</reference>
<dbReference type="RefSeq" id="WP_251222576.1">
    <property type="nucleotide sequence ID" value="NZ_JAMBOL010000003.1"/>
</dbReference>
<keyword evidence="1" id="KW-0812">Transmembrane</keyword>
<evidence type="ECO:0000313" key="4">
    <source>
        <dbReference type="Proteomes" id="UP001139179"/>
    </source>
</evidence>
<gene>
    <name evidence="3" type="ORF">M3202_06775</name>
</gene>
<sequence>MKCSIIRDLLPHYVEAKCRPESEKLVEQHLSTCHGCQELLAELRSDETVAPLPVPAICTEEAVQTDRHVWRKYFGRMIIKGTLLFFAVYIILLMLFHASK</sequence>
<comment type="caution">
    <text evidence="3">The sequence shown here is derived from an EMBL/GenBank/DDBJ whole genome shotgun (WGS) entry which is preliminary data.</text>
</comment>
<feature type="domain" description="Putative zinc-finger" evidence="2">
    <location>
        <begin position="3"/>
        <end position="37"/>
    </location>
</feature>
<evidence type="ECO:0000256" key="1">
    <source>
        <dbReference type="SAM" id="Phobius"/>
    </source>
</evidence>
<keyword evidence="4" id="KW-1185">Reference proteome</keyword>
<dbReference type="EMBL" id="JAMBOL010000003">
    <property type="protein sequence ID" value="MCM3713783.1"/>
    <property type="molecule type" value="Genomic_DNA"/>
</dbReference>
<proteinExistence type="predicted"/>
<dbReference type="Pfam" id="PF13490">
    <property type="entry name" value="zf-HC2"/>
    <property type="match status" value="1"/>
</dbReference>
<feature type="transmembrane region" description="Helical" evidence="1">
    <location>
        <begin position="77"/>
        <end position="98"/>
    </location>
</feature>
<dbReference type="AlphaFoldDB" id="A0A9X2IPP9"/>
<keyword evidence="1" id="KW-0472">Membrane</keyword>
<organism evidence="3 4">
    <name type="scientific">Halalkalibacter oceani</name>
    <dbReference type="NCBI Taxonomy" id="1653776"/>
    <lineage>
        <taxon>Bacteria</taxon>
        <taxon>Bacillati</taxon>
        <taxon>Bacillota</taxon>
        <taxon>Bacilli</taxon>
        <taxon>Bacillales</taxon>
        <taxon>Bacillaceae</taxon>
        <taxon>Halalkalibacter</taxon>
    </lineage>
</organism>
<protein>
    <submittedName>
        <fullName evidence="3">Zf-HC2 domain-containing protein</fullName>
    </submittedName>
</protein>
<keyword evidence="1" id="KW-1133">Transmembrane helix</keyword>
<name>A0A9X2IPP9_9BACI</name>
<dbReference type="InterPro" id="IPR027383">
    <property type="entry name" value="Znf_put"/>
</dbReference>
<dbReference type="Proteomes" id="UP001139179">
    <property type="component" value="Unassembled WGS sequence"/>
</dbReference>
<evidence type="ECO:0000313" key="3">
    <source>
        <dbReference type="EMBL" id="MCM3713783.1"/>
    </source>
</evidence>
<evidence type="ECO:0000259" key="2">
    <source>
        <dbReference type="Pfam" id="PF13490"/>
    </source>
</evidence>
<accession>A0A9X2IPP9</accession>